<dbReference type="OrthoDB" id="7998330at2"/>
<sequence length="284" mass="30447">MKASRKIAATPSLRERAAALSAKASQVLRPGPITDEPDLGRRALVVGSLAAGAALPLPALAAPASAPGSHPDHELFEAEAAMRTARLDARAASDAAVAATEAFYKARGRPPVELMMNYREEHLFASLPRCPGVGFVPTYMVHRPPGPDGRWRNPGHAWTERGLQHVIARAVDVFGRGGQTPHRIRRWKGLLPTAAEFDAHHERLREHFRLADLGAARDAADGKVVLAVARFEALVAGTIDGLAVKVRYAGRTSWEQMPKCWSTLLQSAAAVSGVALASRSDFEA</sequence>
<reference evidence="1 2" key="1">
    <citation type="submission" date="2018-05" db="EMBL/GenBank/DDBJ databases">
        <title>Complete Genome Sequence of Methylobacterium sp. 17Sr1-28.</title>
        <authorList>
            <person name="Srinivasan S."/>
        </authorList>
    </citation>
    <scope>NUCLEOTIDE SEQUENCE [LARGE SCALE GENOMIC DNA]</scope>
    <source>
        <strain evidence="1 2">17Sr1-28</strain>
    </source>
</reference>
<keyword evidence="2" id="KW-1185">Reference proteome</keyword>
<name>A0A2U8WVQ6_9HYPH</name>
<accession>A0A2U8WVQ6</accession>
<dbReference type="RefSeq" id="WP_109961759.1">
    <property type="nucleotide sequence ID" value="NZ_CP029553.1"/>
</dbReference>
<dbReference type="EMBL" id="CP029553">
    <property type="protein sequence ID" value="AWN49491.1"/>
    <property type="molecule type" value="Genomic_DNA"/>
</dbReference>
<evidence type="ECO:0000313" key="1">
    <source>
        <dbReference type="EMBL" id="AWN49491.1"/>
    </source>
</evidence>
<dbReference type="AlphaFoldDB" id="A0A2U8WVQ6"/>
<evidence type="ECO:0000313" key="2">
    <source>
        <dbReference type="Proteomes" id="UP000245444"/>
    </source>
</evidence>
<organism evidence="1 2">
    <name type="scientific">Methylobacterium terrae</name>
    <dbReference type="NCBI Taxonomy" id="2202827"/>
    <lineage>
        <taxon>Bacteria</taxon>
        <taxon>Pseudomonadati</taxon>
        <taxon>Pseudomonadota</taxon>
        <taxon>Alphaproteobacteria</taxon>
        <taxon>Hyphomicrobiales</taxon>
        <taxon>Methylobacteriaceae</taxon>
        <taxon>Methylobacterium</taxon>
    </lineage>
</organism>
<dbReference type="PROSITE" id="PS51318">
    <property type="entry name" value="TAT"/>
    <property type="match status" value="1"/>
</dbReference>
<dbReference type="KEGG" id="mtea:DK419_26740"/>
<proteinExistence type="predicted"/>
<dbReference type="InterPro" id="IPR006311">
    <property type="entry name" value="TAT_signal"/>
</dbReference>
<dbReference type="Proteomes" id="UP000245444">
    <property type="component" value="Chromosome"/>
</dbReference>
<protein>
    <submittedName>
        <fullName evidence="1">Uncharacterized protein</fullName>
    </submittedName>
</protein>
<gene>
    <name evidence="1" type="ORF">DK419_26740</name>
</gene>